<dbReference type="PANTHER" id="PTHR24148">
    <property type="entry name" value="ANKYRIN REPEAT DOMAIN-CONTAINING PROTEIN 39 HOMOLOG-RELATED"/>
    <property type="match status" value="1"/>
</dbReference>
<dbReference type="EMBL" id="JAOQBH010000017">
    <property type="protein sequence ID" value="KAJ4123229.1"/>
    <property type="molecule type" value="Genomic_DNA"/>
</dbReference>
<gene>
    <name evidence="2" type="ORF">NW768_009759</name>
</gene>
<keyword evidence="3" id="KW-1185">Reference proteome</keyword>
<dbReference type="PANTHER" id="PTHR24148:SF73">
    <property type="entry name" value="HET DOMAIN PROTEIN (AFU_ORTHOLOGUE AFUA_8G01020)"/>
    <property type="match status" value="1"/>
</dbReference>
<sequence length="270" mass="30620">MSETAKPPGHDIFCTPENSEFVSKVPYQSLSKTDHEIRLLKILPDSGSGFVECELLPPVSLANVQKQYLALSYCAGSAKNTKAIKVNGVNSNVFANLHHALMSVRHYWETHAELPEFLLWVDQICINQFDLAERSHQVGFMRDIYESAKRTLICLSTEGMDGEVMRWFADLKDMVAQEKIMRLENFIAQKSETEEFAQGLTSFADIVKCPWWGRAWVFQEFMVSTHATFLFGRYSMPHGDFGELAIKAGLDNSWRNIKIVVSRRCGIVSA</sequence>
<evidence type="ECO:0000313" key="2">
    <source>
        <dbReference type="EMBL" id="KAJ4123229.1"/>
    </source>
</evidence>
<organism evidence="2 3">
    <name type="scientific">Fusarium equiseti</name>
    <name type="common">Fusarium scirpi</name>
    <dbReference type="NCBI Taxonomy" id="61235"/>
    <lineage>
        <taxon>Eukaryota</taxon>
        <taxon>Fungi</taxon>
        <taxon>Dikarya</taxon>
        <taxon>Ascomycota</taxon>
        <taxon>Pezizomycotina</taxon>
        <taxon>Sordariomycetes</taxon>
        <taxon>Hypocreomycetidae</taxon>
        <taxon>Hypocreales</taxon>
        <taxon>Nectriaceae</taxon>
        <taxon>Fusarium</taxon>
        <taxon>Fusarium incarnatum-equiseti species complex</taxon>
    </lineage>
</organism>
<name>A0ABQ8R279_FUSEQ</name>
<evidence type="ECO:0000259" key="1">
    <source>
        <dbReference type="Pfam" id="PF06985"/>
    </source>
</evidence>
<dbReference type="InterPro" id="IPR052895">
    <property type="entry name" value="HetReg/Transcr_Mod"/>
</dbReference>
<accession>A0ABQ8R279</accession>
<dbReference type="Proteomes" id="UP001152024">
    <property type="component" value="Unassembled WGS sequence"/>
</dbReference>
<feature type="domain" description="Heterokaryon incompatibility" evidence="1">
    <location>
        <begin position="68"/>
        <end position="220"/>
    </location>
</feature>
<dbReference type="InterPro" id="IPR010730">
    <property type="entry name" value="HET"/>
</dbReference>
<proteinExistence type="predicted"/>
<reference evidence="2" key="1">
    <citation type="submission" date="2022-09" db="EMBL/GenBank/DDBJ databases">
        <title>Fusarium specimens isolated from Avocado Roots.</title>
        <authorList>
            <person name="Stajich J."/>
            <person name="Roper C."/>
            <person name="Heimlech-Rivalta G."/>
        </authorList>
    </citation>
    <scope>NUCLEOTIDE SEQUENCE</scope>
    <source>
        <strain evidence="2">CF00095</strain>
    </source>
</reference>
<dbReference type="Pfam" id="PF06985">
    <property type="entry name" value="HET"/>
    <property type="match status" value="1"/>
</dbReference>
<protein>
    <recommendedName>
        <fullName evidence="1">Heterokaryon incompatibility domain-containing protein</fullName>
    </recommendedName>
</protein>
<evidence type="ECO:0000313" key="3">
    <source>
        <dbReference type="Proteomes" id="UP001152024"/>
    </source>
</evidence>
<comment type="caution">
    <text evidence="2">The sequence shown here is derived from an EMBL/GenBank/DDBJ whole genome shotgun (WGS) entry which is preliminary data.</text>
</comment>